<name>A0A4P8PNQ5_AMMMO</name>
<geneLocation type="mitochondrion" evidence="2"/>
<evidence type="ECO:0000313" key="2">
    <source>
        <dbReference type="EMBL" id="QCQ81922.1"/>
    </source>
</evidence>
<sequence>MNGMALAYGALPLDGLRELASSHSKGRKRLAHRKYIPAGWEKEEKAEDMKGAISARELPRDGLTGLTLHSEKRDPNPIRTGSEEWFQEKKIQSNRISLDTLTRIGHI</sequence>
<organism evidence="2">
    <name type="scientific">Ammopiptanthus mongolicus</name>
    <name type="common">Piptanthus mongolicus</name>
    <dbReference type="NCBI Taxonomy" id="126911"/>
    <lineage>
        <taxon>Eukaryota</taxon>
        <taxon>Viridiplantae</taxon>
        <taxon>Streptophyta</taxon>
        <taxon>Embryophyta</taxon>
        <taxon>Tracheophyta</taxon>
        <taxon>Spermatophyta</taxon>
        <taxon>Magnoliopsida</taxon>
        <taxon>eudicotyledons</taxon>
        <taxon>Gunneridae</taxon>
        <taxon>Pentapetalae</taxon>
        <taxon>rosids</taxon>
        <taxon>fabids</taxon>
        <taxon>Fabales</taxon>
        <taxon>Fabaceae</taxon>
        <taxon>Papilionoideae</taxon>
        <taxon>50 kb inversion clade</taxon>
        <taxon>genistoids sensu lato</taxon>
        <taxon>core genistoids</taxon>
        <taxon>Sophoreae</taxon>
        <taxon>Ammopiptanthus</taxon>
    </lineage>
</organism>
<proteinExistence type="predicted"/>
<accession>A0A4P8PNQ5</accession>
<keyword evidence="2" id="KW-0496">Mitochondrion</keyword>
<gene>
    <name evidence="2" type="primary">orf129</name>
</gene>
<protein>
    <submittedName>
        <fullName evidence="2">Uncharacterized protein</fullName>
    </submittedName>
</protein>
<reference evidence="2" key="1">
    <citation type="journal article" date="2019" name="Plant Syst. Evol.">
        <title>Analyses of mitochondrial genomes of the genus Ammopiptanthus provide new insights into the evolution of legume plants.</title>
        <authorList>
            <person name="Feng L."/>
            <person name="Li N."/>
            <person name="Yang W."/>
            <person name="Li Y."/>
            <person name="Wang C.-M."/>
            <person name="Tong S.-W."/>
            <person name="He J.-X."/>
        </authorList>
    </citation>
    <scope>NUCLEOTIDE SEQUENCE</scope>
</reference>
<feature type="region of interest" description="Disordered" evidence="1">
    <location>
        <begin position="53"/>
        <end position="82"/>
    </location>
</feature>
<dbReference type="EMBL" id="MG011535">
    <property type="protein sequence ID" value="QCQ81922.1"/>
    <property type="molecule type" value="Genomic_DNA"/>
</dbReference>
<dbReference type="AlphaFoldDB" id="A0A4P8PNQ5"/>
<evidence type="ECO:0000256" key="1">
    <source>
        <dbReference type="SAM" id="MobiDB-lite"/>
    </source>
</evidence>